<name>M6D5N5_9LEPT</name>
<dbReference type="OrthoDB" id="343828at2"/>
<sequence length="82" mass="9366">MDQKYEKVATIESQSPDIENDEKKVRDLINSTGSIVQYENSSGLKQRKNRVIKLAVDVPPEKFDELVNEFKQIGKNVASNDR</sequence>
<dbReference type="Proteomes" id="UP000011988">
    <property type="component" value="Unassembled WGS sequence"/>
</dbReference>
<comment type="caution">
    <text evidence="1">The sequence shown here is derived from an EMBL/GenBank/DDBJ whole genome shotgun (WGS) entry which is preliminary data.</text>
</comment>
<protein>
    <submittedName>
        <fullName evidence="1">PF14257 domain protein</fullName>
    </submittedName>
</protein>
<dbReference type="RefSeq" id="WP_020774017.1">
    <property type="nucleotide sequence ID" value="NZ_ANIK01000062.1"/>
</dbReference>
<dbReference type="AlphaFoldDB" id="M6D5N5"/>
<dbReference type="EMBL" id="ANIK01000062">
    <property type="protein sequence ID" value="EMJ93875.1"/>
    <property type="molecule type" value="Genomic_DNA"/>
</dbReference>
<evidence type="ECO:0000313" key="2">
    <source>
        <dbReference type="Proteomes" id="UP000011988"/>
    </source>
</evidence>
<proteinExistence type="predicted"/>
<accession>M6D5N5</accession>
<evidence type="ECO:0000313" key="1">
    <source>
        <dbReference type="EMBL" id="EMJ93875.1"/>
    </source>
</evidence>
<reference evidence="1 2" key="1">
    <citation type="submission" date="2013-01" db="EMBL/GenBank/DDBJ databases">
        <authorList>
            <person name="Harkins D.M."/>
            <person name="Durkin A.S."/>
            <person name="Brinkac L.M."/>
            <person name="Haft D.H."/>
            <person name="Selengut J.D."/>
            <person name="Sanka R."/>
            <person name="DePew J."/>
            <person name="Purushe J."/>
            <person name="Galloway R.L."/>
            <person name="Vinetz J.M."/>
            <person name="Sutton G.G."/>
            <person name="Nierman W.C."/>
            <person name="Fouts D.E."/>
        </authorList>
    </citation>
    <scope>NUCLEOTIDE SEQUENCE [LARGE SCALE GENOMIC DNA]</scope>
    <source>
        <strain evidence="1 2">79601</strain>
    </source>
</reference>
<organism evidence="1 2">
    <name type="scientific">Leptospira alstonii serovar Sichuan str. 79601</name>
    <dbReference type="NCBI Taxonomy" id="1218565"/>
    <lineage>
        <taxon>Bacteria</taxon>
        <taxon>Pseudomonadati</taxon>
        <taxon>Spirochaetota</taxon>
        <taxon>Spirochaetia</taxon>
        <taxon>Leptospirales</taxon>
        <taxon>Leptospiraceae</taxon>
        <taxon>Leptospira</taxon>
    </lineage>
</organism>
<dbReference type="PATRIC" id="fig|1218565.3.peg.2878"/>
<gene>
    <name evidence="1" type="ORF">LEP1GSC194_2917</name>
</gene>